<dbReference type="InterPro" id="IPR002931">
    <property type="entry name" value="Transglutaminase-like"/>
</dbReference>
<dbReference type="GeneID" id="44079063"/>
<feature type="transmembrane region" description="Helical" evidence="2">
    <location>
        <begin position="16"/>
        <end position="37"/>
    </location>
</feature>
<evidence type="ECO:0000313" key="4">
    <source>
        <dbReference type="EMBL" id="QIB73998.1"/>
    </source>
</evidence>
<proteinExistence type="predicted"/>
<organism evidence="4 5">
    <name type="scientific">Halogeometricum borinquense</name>
    <dbReference type="NCBI Taxonomy" id="60847"/>
    <lineage>
        <taxon>Archaea</taxon>
        <taxon>Methanobacteriati</taxon>
        <taxon>Methanobacteriota</taxon>
        <taxon>Stenosarchaea group</taxon>
        <taxon>Halobacteria</taxon>
        <taxon>Halobacteriales</taxon>
        <taxon>Haloferacaceae</taxon>
        <taxon>Halogeometricum</taxon>
    </lineage>
</organism>
<feature type="compositionally biased region" description="Low complexity" evidence="1">
    <location>
        <begin position="369"/>
        <end position="416"/>
    </location>
</feature>
<evidence type="ECO:0000256" key="1">
    <source>
        <dbReference type="SAM" id="MobiDB-lite"/>
    </source>
</evidence>
<dbReference type="Proteomes" id="UP000465846">
    <property type="component" value="Chromosome"/>
</dbReference>
<dbReference type="InterPro" id="IPR025403">
    <property type="entry name" value="TgpA-like_C"/>
</dbReference>
<dbReference type="Pfam" id="PF13559">
    <property type="entry name" value="DUF4129"/>
    <property type="match status" value="1"/>
</dbReference>
<dbReference type="EMBL" id="CP048739">
    <property type="protein sequence ID" value="QIB73998.1"/>
    <property type="molecule type" value="Genomic_DNA"/>
</dbReference>
<evidence type="ECO:0000259" key="3">
    <source>
        <dbReference type="SMART" id="SM00460"/>
    </source>
</evidence>
<dbReference type="Gene3D" id="3.10.620.30">
    <property type="match status" value="1"/>
</dbReference>
<gene>
    <name evidence="4" type="ORF">G3I44_06640</name>
</gene>
<dbReference type="InterPro" id="IPR052901">
    <property type="entry name" value="Bact_TGase-like"/>
</dbReference>
<dbReference type="AlphaFoldDB" id="A0A6C0UM39"/>
<dbReference type="SUPFAM" id="SSF54001">
    <property type="entry name" value="Cysteine proteinases"/>
    <property type="match status" value="1"/>
</dbReference>
<protein>
    <submittedName>
        <fullName evidence="4">Transglutaminase</fullName>
    </submittedName>
</protein>
<feature type="compositionally biased region" description="Polar residues" evidence="1">
    <location>
        <begin position="451"/>
        <end position="464"/>
    </location>
</feature>
<keyword evidence="2" id="KW-0472">Membrane</keyword>
<name>A0A6C0UM39_9EURY</name>
<feature type="region of interest" description="Disordered" evidence="1">
    <location>
        <begin position="62"/>
        <end position="87"/>
    </location>
</feature>
<accession>A0A6C0UM39</accession>
<feature type="region of interest" description="Disordered" evidence="1">
    <location>
        <begin position="117"/>
        <end position="136"/>
    </location>
</feature>
<dbReference type="InterPro" id="IPR038765">
    <property type="entry name" value="Papain-like_cys_pep_sf"/>
</dbReference>
<keyword evidence="2" id="KW-1133">Transmembrane helix</keyword>
<dbReference type="SMART" id="SM00460">
    <property type="entry name" value="TGc"/>
    <property type="match status" value="1"/>
</dbReference>
<feature type="region of interest" description="Disordered" evidence="1">
    <location>
        <begin position="924"/>
        <end position="947"/>
    </location>
</feature>
<feature type="compositionally biased region" description="Acidic residues" evidence="1">
    <location>
        <begin position="928"/>
        <end position="947"/>
    </location>
</feature>
<dbReference type="Pfam" id="PF01841">
    <property type="entry name" value="Transglut_core"/>
    <property type="match status" value="1"/>
</dbReference>
<evidence type="ECO:0000313" key="5">
    <source>
        <dbReference type="Proteomes" id="UP000465846"/>
    </source>
</evidence>
<keyword evidence="2" id="KW-0812">Transmembrane</keyword>
<feature type="compositionally biased region" description="Acidic residues" evidence="1">
    <location>
        <begin position="417"/>
        <end position="448"/>
    </location>
</feature>
<feature type="transmembrane region" description="Helical" evidence="2">
    <location>
        <begin position="721"/>
        <end position="742"/>
    </location>
</feature>
<feature type="transmembrane region" description="Helical" evidence="2">
    <location>
        <begin position="762"/>
        <end position="782"/>
    </location>
</feature>
<feature type="domain" description="Transglutaminase-like" evidence="3">
    <location>
        <begin position="278"/>
        <end position="348"/>
    </location>
</feature>
<reference evidence="4 5" key="1">
    <citation type="submission" date="2020-02" db="EMBL/GenBank/DDBJ databases">
        <title>Whole genome sequence of Halogeometricum borinquense strain wsp4.</title>
        <authorList>
            <person name="Verma D.K."/>
            <person name="Gopal K."/>
            <person name="Prasad E.S."/>
        </authorList>
    </citation>
    <scope>NUCLEOTIDE SEQUENCE [LARGE SCALE GENOMIC DNA]</scope>
    <source>
        <strain evidence="5">wsp4</strain>
    </source>
</reference>
<evidence type="ECO:0000256" key="2">
    <source>
        <dbReference type="SAM" id="Phobius"/>
    </source>
</evidence>
<dbReference type="RefSeq" id="WP_163485968.1">
    <property type="nucleotide sequence ID" value="NZ_CP048739.1"/>
</dbReference>
<feature type="region of interest" description="Disordered" evidence="1">
    <location>
        <begin position="360"/>
        <end position="468"/>
    </location>
</feature>
<dbReference type="PANTHER" id="PTHR42736:SF1">
    <property type="entry name" value="PROTEIN-GLUTAMINE GAMMA-GLUTAMYLTRANSFERASE"/>
    <property type="match status" value="1"/>
</dbReference>
<feature type="compositionally biased region" description="Polar residues" evidence="1">
    <location>
        <begin position="118"/>
        <end position="128"/>
    </location>
</feature>
<dbReference type="PANTHER" id="PTHR42736">
    <property type="entry name" value="PROTEIN-GLUTAMINE GAMMA-GLUTAMYLTRANSFERASE"/>
    <property type="match status" value="1"/>
</dbReference>
<sequence>MDDDRTTLNTGDGPSFGRVILACCCVVAVILSAALVAPLSTAIGDAPADSLVVFEADSGSGPGGLGALTPGSKTSVGGGVTDDSNPYRSLDTEVHFTVESPESAYWRTGSYAAYSGSGWEQTTDSQPYTGDISPDARGERMTYRVSLKASATALPTAWRPNTVDLDSDTNLVVTEGRAVTASSDLAAGTTYTAESTRPPRNTDVLRTAGTGYPASVQSRYTALPDTLSPRIASLTADITANASTPYEEAVAIERYLESNKDYSLSASHDGDDPVSSFLFEMDDGYCEYFASSMAVMLRTQDIPARYVVGYSSGELTGDNTYTVRNMNAHAWVEVYFPDVGWVRFDPTPGQARLDAERTAFERQEDGTYETPATTETPDSTTTPTSESQTPTDASTPTPSDDGTTADGSADGGTADDGTADDGTTDDGTADEGATGDETDGVDSDDTDEQTPGGTPSGPSFSLNRTPVPGADVTVTVTNSGDAVLDRTVLFNGEPVGVTDIEGQVVATVPYASNLTVSLAPEGERASLIAADIGPIPQDSDASFSVRDPALSVSTSNSSVSYPLNTNASLSFVGSKVTASELLVVATVDTVPIRDARVSVDGETVGRTDATGRTEFTLPEEPGNVTITVSRGEISGEQSLTLDALSIRIDRPSIPLPYSTATVHTTLGNESAGGVPVSINGGRVATTGPNGSATVTLPLASSARIVAARYGQTSTTSVSGMLLNAGALFGTVLIGVGAVFGTAYRRGSSPLAYLSALRSRASALLDTLLAVLVSGAGLADTLLDGFRALHVRLRTVVQGVVDRTIALGELPGLAAAWVTARLARLRNSGESVTERVARRAGVIDDPLDPEARTIRDCWDEFRGHVTVPKQASRTPGELAAHAVEADGLPAEPVFVIRDGFRDVEYGGRSPTDRSEQMTRAMAEIRTAIDDTDAGGDETDTEIGGEDDR</sequence>